<gene>
    <name evidence="2" type="ORF">L207DRAFT_388990</name>
</gene>
<dbReference type="OrthoDB" id="2157530at2759"/>
<accession>A0A2J6RZ87</accession>
<evidence type="ECO:0000259" key="1">
    <source>
        <dbReference type="Pfam" id="PF06985"/>
    </source>
</evidence>
<proteinExistence type="predicted"/>
<dbReference type="PANTHER" id="PTHR24148">
    <property type="entry name" value="ANKYRIN REPEAT DOMAIN-CONTAINING PROTEIN 39 HOMOLOG-RELATED"/>
    <property type="match status" value="1"/>
</dbReference>
<name>A0A2J6RZ87_HYAVF</name>
<evidence type="ECO:0000313" key="2">
    <source>
        <dbReference type="EMBL" id="PMD43831.1"/>
    </source>
</evidence>
<keyword evidence="3" id="KW-1185">Reference proteome</keyword>
<dbReference type="PANTHER" id="PTHR24148:SF64">
    <property type="entry name" value="HETEROKARYON INCOMPATIBILITY DOMAIN-CONTAINING PROTEIN"/>
    <property type="match status" value="1"/>
</dbReference>
<organism evidence="2 3">
    <name type="scientific">Hyaloscypha variabilis (strain UAMH 11265 / GT02V1 / F)</name>
    <name type="common">Meliniomyces variabilis</name>
    <dbReference type="NCBI Taxonomy" id="1149755"/>
    <lineage>
        <taxon>Eukaryota</taxon>
        <taxon>Fungi</taxon>
        <taxon>Dikarya</taxon>
        <taxon>Ascomycota</taxon>
        <taxon>Pezizomycotina</taxon>
        <taxon>Leotiomycetes</taxon>
        <taxon>Helotiales</taxon>
        <taxon>Hyaloscyphaceae</taxon>
        <taxon>Hyaloscypha</taxon>
        <taxon>Hyaloscypha variabilis</taxon>
    </lineage>
</organism>
<evidence type="ECO:0000313" key="3">
    <source>
        <dbReference type="Proteomes" id="UP000235786"/>
    </source>
</evidence>
<dbReference type="Proteomes" id="UP000235786">
    <property type="component" value="Unassembled WGS sequence"/>
</dbReference>
<reference evidence="2 3" key="1">
    <citation type="submission" date="2016-04" db="EMBL/GenBank/DDBJ databases">
        <title>A degradative enzymes factory behind the ericoid mycorrhizal symbiosis.</title>
        <authorList>
            <consortium name="DOE Joint Genome Institute"/>
            <person name="Martino E."/>
            <person name="Morin E."/>
            <person name="Grelet G."/>
            <person name="Kuo A."/>
            <person name="Kohler A."/>
            <person name="Daghino S."/>
            <person name="Barry K."/>
            <person name="Choi C."/>
            <person name="Cichocki N."/>
            <person name="Clum A."/>
            <person name="Copeland A."/>
            <person name="Hainaut M."/>
            <person name="Haridas S."/>
            <person name="Labutti K."/>
            <person name="Lindquist E."/>
            <person name="Lipzen A."/>
            <person name="Khouja H.-R."/>
            <person name="Murat C."/>
            <person name="Ohm R."/>
            <person name="Olson A."/>
            <person name="Spatafora J."/>
            <person name="Veneault-Fourrey C."/>
            <person name="Henrissat B."/>
            <person name="Grigoriev I."/>
            <person name="Martin F."/>
            <person name="Perotto S."/>
        </authorList>
    </citation>
    <scope>NUCLEOTIDE SEQUENCE [LARGE SCALE GENOMIC DNA]</scope>
    <source>
        <strain evidence="2 3">F</strain>
    </source>
</reference>
<feature type="non-terminal residue" evidence="2">
    <location>
        <position position="119"/>
    </location>
</feature>
<dbReference type="Pfam" id="PF06985">
    <property type="entry name" value="HET"/>
    <property type="match status" value="1"/>
</dbReference>
<feature type="non-terminal residue" evidence="2">
    <location>
        <position position="1"/>
    </location>
</feature>
<dbReference type="EMBL" id="KZ613941">
    <property type="protein sequence ID" value="PMD43831.1"/>
    <property type="molecule type" value="Genomic_DNA"/>
</dbReference>
<protein>
    <recommendedName>
        <fullName evidence="1">Heterokaryon incompatibility domain-containing protein</fullName>
    </recommendedName>
</protein>
<dbReference type="InterPro" id="IPR052895">
    <property type="entry name" value="HetReg/Transcr_Mod"/>
</dbReference>
<dbReference type="AlphaFoldDB" id="A0A2J6RZ87"/>
<feature type="domain" description="Heterokaryon incompatibility" evidence="1">
    <location>
        <begin position="39"/>
        <end position="119"/>
    </location>
</feature>
<sequence>EIRILRLYHGKRGDALKCTLFPSSLPSTRSTSKSNCFEYNALLYEWGDNIAVDLITSGAWPLYIRASLAAALQELRQENEDVNLWVVDVCINHANIVERNAQVKLMSRIYKEAISVCFW</sequence>
<dbReference type="STRING" id="1149755.A0A2J6RZ87"/>
<dbReference type="InterPro" id="IPR010730">
    <property type="entry name" value="HET"/>
</dbReference>